<protein>
    <recommendedName>
        <fullName evidence="1">F-box associated beta-propeller type 1 domain-containing protein</fullName>
    </recommendedName>
</protein>
<sequence>MRKLSVKSVMRLRFISKSLDSSITIPNFISTHLNNNNKDDDHRYLLHRPLTFSSNGLVCTITFDHMFDMISELHILNESFFNCAYLYASCNGLLCFCNYNNVIYLWNPSIRKFKKLPHTISEKFNNVALRFAYCSENNDYKVVRILFDCFFSTVPLPLPLLEAEVYSLSSDSWRRVEIPLLINICDFIFPTPLVGGALHWMADFIEGQEKHMMILSFDVNSETFRVLALPNGSNDADTNRTGLASFKGKLAFLTWGYAEKASIQCSIWMMREYGVVESWNKLFVLPFDGLPYFIAFTEYGSLLTWCMNLRVEDQALKTVLIDNKIV</sequence>
<dbReference type="Proteomes" id="UP000737018">
    <property type="component" value="Unassembled WGS sequence"/>
</dbReference>
<reference evidence="2" key="1">
    <citation type="submission" date="2020-03" db="EMBL/GenBank/DDBJ databases">
        <title>Castanea mollissima Vanexum genome sequencing.</title>
        <authorList>
            <person name="Staton M."/>
        </authorList>
    </citation>
    <scope>NUCLEOTIDE SEQUENCE</scope>
    <source>
        <tissue evidence="2">Leaf</tissue>
    </source>
</reference>
<dbReference type="OrthoDB" id="1028453at2759"/>
<organism evidence="2 3">
    <name type="scientific">Castanea mollissima</name>
    <name type="common">Chinese chestnut</name>
    <dbReference type="NCBI Taxonomy" id="60419"/>
    <lineage>
        <taxon>Eukaryota</taxon>
        <taxon>Viridiplantae</taxon>
        <taxon>Streptophyta</taxon>
        <taxon>Embryophyta</taxon>
        <taxon>Tracheophyta</taxon>
        <taxon>Spermatophyta</taxon>
        <taxon>Magnoliopsida</taxon>
        <taxon>eudicotyledons</taxon>
        <taxon>Gunneridae</taxon>
        <taxon>Pentapetalae</taxon>
        <taxon>rosids</taxon>
        <taxon>fabids</taxon>
        <taxon>Fagales</taxon>
        <taxon>Fagaceae</taxon>
        <taxon>Castanea</taxon>
    </lineage>
</organism>
<accession>A0A8J4QQR5</accession>
<dbReference type="PANTHER" id="PTHR31672">
    <property type="entry name" value="BNACNNG10540D PROTEIN"/>
    <property type="match status" value="1"/>
</dbReference>
<dbReference type="InterPro" id="IPR017451">
    <property type="entry name" value="F-box-assoc_interact_dom"/>
</dbReference>
<evidence type="ECO:0000313" key="3">
    <source>
        <dbReference type="Proteomes" id="UP000737018"/>
    </source>
</evidence>
<dbReference type="InterPro" id="IPR006527">
    <property type="entry name" value="F-box-assoc_dom_typ1"/>
</dbReference>
<name>A0A8J4QQR5_9ROSI</name>
<comment type="caution">
    <text evidence="2">The sequence shown here is derived from an EMBL/GenBank/DDBJ whole genome shotgun (WGS) entry which is preliminary data.</text>
</comment>
<proteinExistence type="predicted"/>
<evidence type="ECO:0000259" key="1">
    <source>
        <dbReference type="Pfam" id="PF07734"/>
    </source>
</evidence>
<gene>
    <name evidence="2" type="ORF">CMV_022733</name>
</gene>
<dbReference type="InterPro" id="IPR050796">
    <property type="entry name" value="SCF_F-box_component"/>
</dbReference>
<dbReference type="Pfam" id="PF07734">
    <property type="entry name" value="FBA_1"/>
    <property type="match status" value="1"/>
</dbReference>
<feature type="domain" description="F-box associated beta-propeller type 1" evidence="1">
    <location>
        <begin position="69"/>
        <end position="284"/>
    </location>
</feature>
<evidence type="ECO:0000313" key="2">
    <source>
        <dbReference type="EMBL" id="KAF3951639.1"/>
    </source>
</evidence>
<dbReference type="NCBIfam" id="TIGR01640">
    <property type="entry name" value="F_box_assoc_1"/>
    <property type="match status" value="1"/>
</dbReference>
<dbReference type="AlphaFoldDB" id="A0A8J4QQR5"/>
<dbReference type="PANTHER" id="PTHR31672:SF13">
    <property type="entry name" value="F-BOX PROTEIN CPR30-LIKE"/>
    <property type="match status" value="1"/>
</dbReference>
<dbReference type="EMBL" id="JRKL02004853">
    <property type="protein sequence ID" value="KAF3951639.1"/>
    <property type="molecule type" value="Genomic_DNA"/>
</dbReference>
<keyword evidence="3" id="KW-1185">Reference proteome</keyword>